<proteinExistence type="predicted"/>
<comment type="caution">
    <text evidence="1">The sequence shown here is derived from an EMBL/GenBank/DDBJ whole genome shotgun (WGS) entry which is preliminary data.</text>
</comment>
<organism evidence="1 2">
    <name type="scientific">Mytilus galloprovincialis</name>
    <name type="common">Mediterranean mussel</name>
    <dbReference type="NCBI Taxonomy" id="29158"/>
    <lineage>
        <taxon>Eukaryota</taxon>
        <taxon>Metazoa</taxon>
        <taxon>Spiralia</taxon>
        <taxon>Lophotrochozoa</taxon>
        <taxon>Mollusca</taxon>
        <taxon>Bivalvia</taxon>
        <taxon>Autobranchia</taxon>
        <taxon>Pteriomorphia</taxon>
        <taxon>Mytilida</taxon>
        <taxon>Mytiloidea</taxon>
        <taxon>Mytilidae</taxon>
        <taxon>Mytilinae</taxon>
        <taxon>Mytilus</taxon>
    </lineage>
</organism>
<keyword evidence="2" id="KW-1185">Reference proteome</keyword>
<dbReference type="EMBL" id="UYJE01009705">
    <property type="protein sequence ID" value="VDI75942.1"/>
    <property type="molecule type" value="Genomic_DNA"/>
</dbReference>
<sequence>MYKGVSVCHINDLAVDVIAGSKVFRCKFSRIRYTYYLEINCASNTVGKELKISTSNLPSICELDVNGTLANPYKASCVTDISPEECITPLNCSADGFCECESPATQFYNRDNNTCDASRYL</sequence>
<dbReference type="Proteomes" id="UP000596742">
    <property type="component" value="Unassembled WGS sequence"/>
</dbReference>
<name>A0A8B6H808_MYTGA</name>
<dbReference type="AlphaFoldDB" id="A0A8B6H808"/>
<evidence type="ECO:0000313" key="2">
    <source>
        <dbReference type="Proteomes" id="UP000596742"/>
    </source>
</evidence>
<protein>
    <submittedName>
        <fullName evidence="1">Uncharacterized protein</fullName>
    </submittedName>
</protein>
<gene>
    <name evidence="1" type="ORF">MGAL_10B023498</name>
</gene>
<reference evidence="1" key="1">
    <citation type="submission" date="2018-11" db="EMBL/GenBank/DDBJ databases">
        <authorList>
            <person name="Alioto T."/>
            <person name="Alioto T."/>
        </authorList>
    </citation>
    <scope>NUCLEOTIDE SEQUENCE</scope>
</reference>
<accession>A0A8B6H808</accession>
<evidence type="ECO:0000313" key="1">
    <source>
        <dbReference type="EMBL" id="VDI75942.1"/>
    </source>
</evidence>